<evidence type="ECO:0000313" key="5">
    <source>
        <dbReference type="EMBL" id="AEI44160.1"/>
    </source>
</evidence>
<name>F8FLN3_PAEMK</name>
<dbReference type="Pfam" id="PF13472">
    <property type="entry name" value="Lipase_GDSL_2"/>
    <property type="match status" value="1"/>
</dbReference>
<dbReference type="Gene3D" id="3.40.50.1110">
    <property type="entry name" value="SGNH hydrolase"/>
    <property type="match status" value="1"/>
</dbReference>
<protein>
    <submittedName>
        <fullName evidence="5">Lipolytic protein G-D-S-L family</fullName>
    </submittedName>
</protein>
<comment type="similarity">
    <text evidence="1">Belongs to the 'GDSL' lipolytic enzyme family.</text>
</comment>
<reference evidence="5 6" key="2">
    <citation type="journal article" date="2013" name="Genome Announc.">
        <title>Genome Sequence of Growth-Improving Paenibacillus mucilaginosus Strain KNP414.</title>
        <authorList>
            <person name="Lu J.J."/>
            <person name="Wang J.F."/>
            <person name="Hu X.F."/>
        </authorList>
    </citation>
    <scope>NUCLEOTIDE SEQUENCE [LARGE SCALE GENOMIC DNA]</scope>
    <source>
        <strain evidence="5 6">KNP414</strain>
    </source>
</reference>
<dbReference type="RefSeq" id="WP_013919313.1">
    <property type="nucleotide sequence ID" value="NC_015690.1"/>
</dbReference>
<evidence type="ECO:0000259" key="3">
    <source>
        <dbReference type="Pfam" id="PF13472"/>
    </source>
</evidence>
<gene>
    <name evidence="5" type="ordered locus">KNP414_05636</name>
</gene>
<dbReference type="InterPro" id="IPR008979">
    <property type="entry name" value="Galactose-bd-like_sf"/>
</dbReference>
<dbReference type="PANTHER" id="PTHR43695">
    <property type="entry name" value="PUTATIVE (AFU_ORTHOLOGUE AFUA_2G17250)-RELATED"/>
    <property type="match status" value="1"/>
</dbReference>
<dbReference type="EMBL" id="CP002869">
    <property type="protein sequence ID" value="AEI44160.1"/>
    <property type="molecule type" value="Genomic_DNA"/>
</dbReference>
<dbReference type="SUPFAM" id="SSF49785">
    <property type="entry name" value="Galactose-binding domain-like"/>
    <property type="match status" value="1"/>
</dbReference>
<dbReference type="Pfam" id="PF21254">
    <property type="entry name" value="AGA-YXIM_GBD"/>
    <property type="match status" value="1"/>
</dbReference>
<keyword evidence="2" id="KW-0378">Hydrolase</keyword>
<dbReference type="CDD" id="cd01821">
    <property type="entry name" value="Rhamnogalacturan_acetylesterase_like"/>
    <property type="match status" value="1"/>
</dbReference>
<proteinExistence type="inferred from homology"/>
<dbReference type="InterPro" id="IPR036514">
    <property type="entry name" value="SGNH_hydro_sf"/>
</dbReference>
<dbReference type="PANTHER" id="PTHR43695:SF1">
    <property type="entry name" value="RHAMNOGALACTURONAN ACETYLESTERASE"/>
    <property type="match status" value="1"/>
</dbReference>
<dbReference type="InterPro" id="IPR013830">
    <property type="entry name" value="SGNH_hydro"/>
</dbReference>
<evidence type="ECO:0000313" key="6">
    <source>
        <dbReference type="Proteomes" id="UP000006620"/>
    </source>
</evidence>
<evidence type="ECO:0000256" key="1">
    <source>
        <dbReference type="ARBA" id="ARBA00008668"/>
    </source>
</evidence>
<accession>F8FLN3</accession>
<dbReference type="AlphaFoldDB" id="F8FLN3"/>
<feature type="domain" description="SGNH hydrolase-type esterase" evidence="3">
    <location>
        <begin position="150"/>
        <end position="343"/>
    </location>
</feature>
<dbReference type="PATRIC" id="fig|1036673.3.peg.5229"/>
<dbReference type="InterPro" id="IPR037459">
    <property type="entry name" value="RhgT-like"/>
</dbReference>
<sequence>MPALYQFDFGSGTPEPGYTKITHESLYREELGYGFTDLSRVASRERGEPDALRGGFCIPLGATFVADVPNGIYDVALTIGDAIAPTETTVKACNRPVLHKVRTEEGQFTRRNFAVHVPDGRLRLTFSGSAPRINALVITPSPSTTTVFLVGDSTVTDEAEDNFPYAGWGMMLPAYFKPGVAVANYAKSGRSSKSFHDEGRFAPVLEAMKPHDYLLIQFGHNDQKTDAERHTDPATTYKEWLKVYIDAAREREAHPVLVTSVHRRYFAEDGTLIDTHKEYLTAVRELAEAEGVPLIDLAEKSRRLFEELGPEATKSVFLWAAPGEYASLPDGAEDNTHFHERGAAKIAGLVAEGLKELQLMPLMVYLK</sequence>
<feature type="domain" description="Beta-agarase/YXIM esterase-like galactose-binding" evidence="4">
    <location>
        <begin position="5"/>
        <end position="124"/>
    </location>
</feature>
<reference evidence="6" key="1">
    <citation type="submission" date="2011-06" db="EMBL/GenBank/DDBJ databases">
        <title>Complete genome sequence of Paenibacillus mucilaginosus KNP414.</title>
        <authorList>
            <person name="Wang J."/>
            <person name="Hu S."/>
            <person name="Hu X."/>
            <person name="Zhang B."/>
            <person name="Dong D."/>
            <person name="Zhang S."/>
            <person name="Zhao K."/>
            <person name="Wu D."/>
        </authorList>
    </citation>
    <scope>NUCLEOTIDE SEQUENCE [LARGE SCALE GENOMIC DNA]</scope>
    <source>
        <strain evidence="6">KNP414</strain>
    </source>
</reference>
<evidence type="ECO:0000256" key="2">
    <source>
        <dbReference type="ARBA" id="ARBA00022801"/>
    </source>
</evidence>
<dbReference type="InterPro" id="IPR049033">
    <property type="entry name" value="AGA-YXIM_GBD"/>
</dbReference>
<dbReference type="Proteomes" id="UP000006620">
    <property type="component" value="Chromosome"/>
</dbReference>
<dbReference type="KEGG" id="pms:KNP414_05636"/>
<dbReference type="GO" id="GO:0016787">
    <property type="term" value="F:hydrolase activity"/>
    <property type="evidence" value="ECO:0007669"/>
    <property type="project" value="UniProtKB-KW"/>
</dbReference>
<evidence type="ECO:0000259" key="4">
    <source>
        <dbReference type="Pfam" id="PF21254"/>
    </source>
</evidence>
<dbReference type="Gene3D" id="2.60.120.430">
    <property type="entry name" value="Galactose-binding lectin"/>
    <property type="match status" value="1"/>
</dbReference>
<dbReference type="HOGENOM" id="CLU_037723_0_0_9"/>
<organism evidence="5 6">
    <name type="scientific">Paenibacillus mucilaginosus (strain KNP414)</name>
    <dbReference type="NCBI Taxonomy" id="1036673"/>
    <lineage>
        <taxon>Bacteria</taxon>
        <taxon>Bacillati</taxon>
        <taxon>Bacillota</taxon>
        <taxon>Bacilli</taxon>
        <taxon>Bacillales</taxon>
        <taxon>Paenibacillaceae</taxon>
        <taxon>Paenibacillus</taxon>
    </lineage>
</organism>
<dbReference type="SUPFAM" id="SSF52266">
    <property type="entry name" value="SGNH hydrolase"/>
    <property type="match status" value="1"/>
</dbReference>